<evidence type="ECO:0000256" key="2">
    <source>
        <dbReference type="ARBA" id="ARBA00022540"/>
    </source>
</evidence>
<dbReference type="PROSITE" id="PS50250">
    <property type="entry name" value="PCI"/>
    <property type="match status" value="1"/>
</dbReference>
<dbReference type="InterPro" id="IPR016650">
    <property type="entry name" value="eIF3e"/>
</dbReference>
<dbReference type="CDD" id="cd21378">
    <property type="entry name" value="eIF3E"/>
    <property type="match status" value="1"/>
</dbReference>
<proteinExistence type="inferred from homology"/>
<dbReference type="PANTHER" id="PTHR10317">
    <property type="entry name" value="EUKARYOTIC TRANSLATION INITIATION FACTOR 3 SUBUNIT E"/>
    <property type="match status" value="1"/>
</dbReference>
<dbReference type="Pfam" id="PF01399">
    <property type="entry name" value="PCI"/>
    <property type="match status" value="1"/>
</dbReference>
<reference evidence="7 8" key="1">
    <citation type="submission" date="2023-05" db="EMBL/GenBank/DDBJ databases">
        <title>A 100% complete, gapless, phased diploid assembly of the Scenedesmus obliquus UTEX 3031 genome.</title>
        <authorList>
            <person name="Biondi T.C."/>
            <person name="Hanschen E.R."/>
            <person name="Kwon T."/>
            <person name="Eng W."/>
            <person name="Kruse C.P.S."/>
            <person name="Koehler S.I."/>
            <person name="Kunde Y."/>
            <person name="Gleasner C.D."/>
            <person name="You Mak K.T."/>
            <person name="Polle J."/>
            <person name="Hovde B.T."/>
            <person name="Starkenburg S.R."/>
        </authorList>
    </citation>
    <scope>NUCLEOTIDE SEQUENCE [LARGE SCALE GENOMIC DNA]</scope>
    <source>
        <strain evidence="7 8">DOE0152z</strain>
    </source>
</reference>
<comment type="subcellular location">
    <subcellularLocation>
        <location evidence="4 5">Cytoplasm</location>
    </subcellularLocation>
</comment>
<comment type="similarity">
    <text evidence="4 5">Belongs to the eIF-3 subunit E family.</text>
</comment>
<dbReference type="InterPro" id="IPR036388">
    <property type="entry name" value="WH-like_DNA-bd_sf"/>
</dbReference>
<evidence type="ECO:0000256" key="1">
    <source>
        <dbReference type="ARBA" id="ARBA00022490"/>
    </source>
</evidence>
<dbReference type="EMBL" id="CP126209">
    <property type="protein sequence ID" value="WIA10382.1"/>
    <property type="molecule type" value="Genomic_DNA"/>
</dbReference>
<name>A0ABY8TPT5_TETOB</name>
<sequence>MASYELSSTLARFLDKHLCFPLLEFLQDKGVYNEEDIMRAKIALLQNTNMVDFAMDIHKELYQTDEVPATMMERRTEVVNRLRSLQKAVDPIIGCLSNSNVIRNFRHDRAFNLQFLKEEFDIGPEQIEALYQFSKFQFDCGNYSMASELLQAYKPLCTTSERNMSVQWGKLAADTLTQNYEAATEALLRLRESLDNQSFATPLMQLQQRTWLMHWSLHVFWNTESGKNALIDLFLQPAYMSAITINAQHLLRYLAAAVVVNRKRRNVLRELIKVIQQESYEYSDPITQFLECLFVHYDFDGAQQKLIECESVIEHDYFLTAIKSEFLESARLFIFETYCRIHQCINIDMLSERLNMDKEAAEKWIANLILSARLNAKIDSKAGTVVMGMQSSSMQESLAEKAKQLSVRTFTLANAVVGAPATKA</sequence>
<keyword evidence="3 4" id="KW-0648">Protein biosynthesis</keyword>
<evidence type="ECO:0000313" key="7">
    <source>
        <dbReference type="EMBL" id="WIA10382.1"/>
    </source>
</evidence>
<keyword evidence="2 4" id="KW-0396">Initiation factor</keyword>
<organism evidence="7 8">
    <name type="scientific">Tetradesmus obliquus</name>
    <name type="common">Green alga</name>
    <name type="synonym">Acutodesmus obliquus</name>
    <dbReference type="NCBI Taxonomy" id="3088"/>
    <lineage>
        <taxon>Eukaryota</taxon>
        <taxon>Viridiplantae</taxon>
        <taxon>Chlorophyta</taxon>
        <taxon>core chlorophytes</taxon>
        <taxon>Chlorophyceae</taxon>
        <taxon>CS clade</taxon>
        <taxon>Sphaeropleales</taxon>
        <taxon>Scenedesmaceae</taxon>
        <taxon>Tetradesmus</taxon>
    </lineage>
</organism>
<dbReference type="InterPro" id="IPR000717">
    <property type="entry name" value="PCI_dom"/>
</dbReference>
<dbReference type="SMART" id="SM01186">
    <property type="entry name" value="eIF3_N"/>
    <property type="match status" value="1"/>
</dbReference>
<keyword evidence="8" id="KW-1185">Reference proteome</keyword>
<evidence type="ECO:0000256" key="3">
    <source>
        <dbReference type="ARBA" id="ARBA00022917"/>
    </source>
</evidence>
<dbReference type="InterPro" id="IPR036390">
    <property type="entry name" value="WH_DNA-bd_sf"/>
</dbReference>
<evidence type="ECO:0000259" key="6">
    <source>
        <dbReference type="PROSITE" id="PS50250"/>
    </source>
</evidence>
<evidence type="ECO:0000256" key="4">
    <source>
        <dbReference type="HAMAP-Rule" id="MF_03004"/>
    </source>
</evidence>
<comment type="subunit">
    <text evidence="4 5">Component of the eukaryotic translation initiation factor 3 (eIF-3) complex.</text>
</comment>
<feature type="domain" description="PCI" evidence="6">
    <location>
        <begin position="219"/>
        <end position="392"/>
    </location>
</feature>
<evidence type="ECO:0000313" key="8">
    <source>
        <dbReference type="Proteomes" id="UP001244341"/>
    </source>
</evidence>
<dbReference type="SUPFAM" id="SSF46785">
    <property type="entry name" value="Winged helix' DNA-binding domain"/>
    <property type="match status" value="1"/>
</dbReference>
<dbReference type="InterPro" id="IPR019010">
    <property type="entry name" value="eIF3e_N"/>
</dbReference>
<dbReference type="HAMAP" id="MF_03004">
    <property type="entry name" value="eIF3e"/>
    <property type="match status" value="1"/>
</dbReference>
<gene>
    <name evidence="7" type="ORF">OEZ85_010574</name>
</gene>
<dbReference type="Proteomes" id="UP001244341">
    <property type="component" value="Chromosome 2b"/>
</dbReference>
<comment type="function">
    <text evidence="4">Component of the eukaryotic translation initiation factor 3 (eIF-3) complex, which is involved in protein synthesis of a specialized repertoire of mRNAs and, together with other initiation factors, stimulates binding of mRNA and methionyl-tRNAi to the 40S ribosome. The eIF-3 complex specifically targets and initiates translation of a subset of mRNAs involved in cell proliferation.</text>
</comment>
<dbReference type="SMART" id="SM00088">
    <property type="entry name" value="PINT"/>
    <property type="match status" value="1"/>
</dbReference>
<evidence type="ECO:0000256" key="5">
    <source>
        <dbReference type="PIRNR" id="PIRNR016255"/>
    </source>
</evidence>
<dbReference type="Gene3D" id="1.10.10.10">
    <property type="entry name" value="Winged helix-like DNA-binding domain superfamily/Winged helix DNA-binding domain"/>
    <property type="match status" value="1"/>
</dbReference>
<dbReference type="Pfam" id="PF09440">
    <property type="entry name" value="eIF3_N"/>
    <property type="match status" value="1"/>
</dbReference>
<protein>
    <recommendedName>
        <fullName evidence="4 5">Eukaryotic translation initiation factor 3 subunit E</fullName>
        <shortName evidence="4">eIF3e</shortName>
    </recommendedName>
    <alternativeName>
        <fullName evidence="4">Eukaryotic translation initiation factor 3 subunit 6</fullName>
    </alternativeName>
</protein>
<keyword evidence="1 4" id="KW-0963">Cytoplasm</keyword>
<accession>A0ABY8TPT5</accession>
<dbReference type="PIRSF" id="PIRSF016255">
    <property type="entry name" value="eIF3e_su6"/>
    <property type="match status" value="1"/>
</dbReference>